<dbReference type="EMBL" id="HACA01018065">
    <property type="protein sequence ID" value="CDW35426.1"/>
    <property type="molecule type" value="Transcribed_RNA"/>
</dbReference>
<reference evidence="1" key="1">
    <citation type="submission" date="2014-05" db="EMBL/GenBank/DDBJ databases">
        <authorList>
            <person name="Chronopoulou M."/>
        </authorList>
    </citation>
    <scope>NUCLEOTIDE SEQUENCE</scope>
    <source>
        <tissue evidence="1">Whole organism</tissue>
    </source>
</reference>
<proteinExistence type="predicted"/>
<name>A0A0K2UBX0_LEPSM</name>
<dbReference type="EMBL" id="HACA01018066">
    <property type="protein sequence ID" value="CDW35427.1"/>
    <property type="molecule type" value="Transcribed_RNA"/>
</dbReference>
<protein>
    <submittedName>
        <fullName evidence="1">Uncharacterized protein</fullName>
    </submittedName>
</protein>
<dbReference type="AlphaFoldDB" id="A0A0K2UBX0"/>
<evidence type="ECO:0000313" key="1">
    <source>
        <dbReference type="EMBL" id="CDW35427.1"/>
    </source>
</evidence>
<organism evidence="1">
    <name type="scientific">Lepeophtheirus salmonis</name>
    <name type="common">Salmon louse</name>
    <name type="synonym">Caligus salmonis</name>
    <dbReference type="NCBI Taxonomy" id="72036"/>
    <lineage>
        <taxon>Eukaryota</taxon>
        <taxon>Metazoa</taxon>
        <taxon>Ecdysozoa</taxon>
        <taxon>Arthropoda</taxon>
        <taxon>Crustacea</taxon>
        <taxon>Multicrustacea</taxon>
        <taxon>Hexanauplia</taxon>
        <taxon>Copepoda</taxon>
        <taxon>Siphonostomatoida</taxon>
        <taxon>Caligidae</taxon>
        <taxon>Lepeophtheirus</taxon>
    </lineage>
</organism>
<sequence>MDDPQRMKKNNSSLRCNECFHVAVKGLGLAVDVVLCHGVPVLADSGFEDRIVWKTAIKGWTSRL</sequence>
<accession>A0A0K2UBX0</accession>